<evidence type="ECO:0000313" key="1">
    <source>
        <dbReference type="EMBL" id="KAF0741303.1"/>
    </source>
</evidence>
<evidence type="ECO:0000313" key="2">
    <source>
        <dbReference type="Proteomes" id="UP000481153"/>
    </source>
</evidence>
<dbReference type="InterPro" id="IPR029063">
    <property type="entry name" value="SAM-dependent_MTases_sf"/>
</dbReference>
<reference evidence="1 2" key="1">
    <citation type="submission" date="2019-07" db="EMBL/GenBank/DDBJ databases">
        <title>Genomics analysis of Aphanomyces spp. identifies a new class of oomycete effector associated with host adaptation.</title>
        <authorList>
            <person name="Gaulin E."/>
        </authorList>
    </citation>
    <scope>NUCLEOTIDE SEQUENCE [LARGE SCALE GENOMIC DNA]</scope>
    <source>
        <strain evidence="1 2">ATCC 201684</strain>
    </source>
</reference>
<dbReference type="Proteomes" id="UP000481153">
    <property type="component" value="Unassembled WGS sequence"/>
</dbReference>
<gene>
    <name evidence="1" type="ORF">Ae201684_003416</name>
</gene>
<dbReference type="Gene3D" id="3.40.50.150">
    <property type="entry name" value="Vaccinia Virus protein VP39"/>
    <property type="match status" value="1"/>
</dbReference>
<accession>A0A6G0XLZ1</accession>
<dbReference type="EMBL" id="VJMJ01000037">
    <property type="protein sequence ID" value="KAF0741303.1"/>
    <property type="molecule type" value="Genomic_DNA"/>
</dbReference>
<dbReference type="VEuPathDB" id="FungiDB:AeMF1_003723"/>
<comment type="caution">
    <text evidence="1">The sequence shown here is derived from an EMBL/GenBank/DDBJ whole genome shotgun (WGS) entry which is preliminary data.</text>
</comment>
<dbReference type="GO" id="GO:0106370">
    <property type="term" value="F:protein-L-histidine N-pros-methyltransferase activity"/>
    <property type="evidence" value="ECO:0007669"/>
    <property type="project" value="InterPro"/>
</dbReference>
<sequence>MRSYIRDATRRMKEPEMGLPRLIYSVDVNKIGDDLRSKFIPLDRDDETQEFLNSCFETGVYNMVASTLSTFLNMFYSVTDTNGMLDRGQMFVVSSAHVSKLFKFPQGYSPAGKLLDIGAGDGNVTARLAPFVKTVYSTEVSIPMVRALNARGFHATHTTDLSHPDVVAQGPYDFISLLNVLDRADKPLTLFHQIHNLLSPNGVLLIAIVLPFSAFVEVGTQKLPPTEELPMAGGLCAEVSSFEDGARIIAEKVFRPCGFEVDAFSRVPYLCRGGVSQPYYVLSDALFTLKKLQL</sequence>
<dbReference type="PANTHER" id="PTHR12890">
    <property type="entry name" value="DREV PROTEIN"/>
    <property type="match status" value="1"/>
</dbReference>
<organism evidence="1 2">
    <name type="scientific">Aphanomyces euteiches</name>
    <dbReference type="NCBI Taxonomy" id="100861"/>
    <lineage>
        <taxon>Eukaryota</taxon>
        <taxon>Sar</taxon>
        <taxon>Stramenopiles</taxon>
        <taxon>Oomycota</taxon>
        <taxon>Saprolegniomycetes</taxon>
        <taxon>Saprolegniales</taxon>
        <taxon>Verrucalvaceae</taxon>
        <taxon>Aphanomyces</taxon>
    </lineage>
</organism>
<proteinExistence type="predicted"/>
<dbReference type="CDD" id="cd02440">
    <property type="entry name" value="AdoMet_MTases"/>
    <property type="match status" value="1"/>
</dbReference>
<dbReference type="PANTHER" id="PTHR12890:SF0">
    <property type="entry name" value="PROTEIN-L-HISTIDINE N-PROS-METHYLTRANSFERASE"/>
    <property type="match status" value="1"/>
</dbReference>
<protein>
    <recommendedName>
        <fullName evidence="3">Methyltransferase domain-containing protein</fullName>
    </recommendedName>
</protein>
<dbReference type="Pfam" id="PF05219">
    <property type="entry name" value="DREV"/>
    <property type="match status" value="1"/>
</dbReference>
<keyword evidence="2" id="KW-1185">Reference proteome</keyword>
<dbReference type="SUPFAM" id="SSF53335">
    <property type="entry name" value="S-adenosyl-L-methionine-dependent methyltransferases"/>
    <property type="match status" value="1"/>
</dbReference>
<dbReference type="AlphaFoldDB" id="A0A6G0XLZ1"/>
<evidence type="ECO:0008006" key="3">
    <source>
        <dbReference type="Google" id="ProtNLM"/>
    </source>
</evidence>
<dbReference type="InterPro" id="IPR007884">
    <property type="entry name" value="METL9"/>
</dbReference>
<name>A0A6G0XLZ1_9STRA</name>